<dbReference type="GO" id="GO:0003677">
    <property type="term" value="F:DNA binding"/>
    <property type="evidence" value="ECO:0007669"/>
    <property type="project" value="UniProtKB-KW"/>
</dbReference>
<keyword evidence="3" id="KW-0804">Transcription</keyword>
<dbReference type="SMART" id="SM00347">
    <property type="entry name" value="HTH_MARR"/>
    <property type="match status" value="1"/>
</dbReference>
<dbReference type="RefSeq" id="WP_051646931.1">
    <property type="nucleotide sequence ID" value="NZ_CACWHD010000024.1"/>
</dbReference>
<dbReference type="InterPro" id="IPR036388">
    <property type="entry name" value="WH-like_DNA-bd_sf"/>
</dbReference>
<evidence type="ECO:0000256" key="2">
    <source>
        <dbReference type="ARBA" id="ARBA00023125"/>
    </source>
</evidence>
<dbReference type="GeneID" id="54121335"/>
<name>A0A1H6Q8T4_9FIRM</name>
<accession>A0A1H6Q8T4</accession>
<evidence type="ECO:0000313" key="5">
    <source>
        <dbReference type="EMBL" id="SEI40221.1"/>
    </source>
</evidence>
<feature type="domain" description="HTH marR-type" evidence="4">
    <location>
        <begin position="1"/>
        <end position="132"/>
    </location>
</feature>
<gene>
    <name evidence="5" type="ORF">SAMN04487834_100293</name>
</gene>
<dbReference type="GO" id="GO:0003700">
    <property type="term" value="F:DNA-binding transcription factor activity"/>
    <property type="evidence" value="ECO:0007669"/>
    <property type="project" value="InterPro"/>
</dbReference>
<dbReference type="PROSITE" id="PS50995">
    <property type="entry name" value="HTH_MARR_2"/>
    <property type="match status" value="1"/>
</dbReference>
<keyword evidence="1" id="KW-0805">Transcription regulation</keyword>
<dbReference type="PRINTS" id="PR00598">
    <property type="entry name" value="HTHMARR"/>
</dbReference>
<dbReference type="Pfam" id="PF01047">
    <property type="entry name" value="MarR"/>
    <property type="match status" value="1"/>
</dbReference>
<dbReference type="AlphaFoldDB" id="A0A1H6Q8T4"/>
<protein>
    <submittedName>
        <fullName evidence="5">DNA-binding transcriptional regulator, MarR family</fullName>
    </submittedName>
</protein>
<reference evidence="6" key="1">
    <citation type="submission" date="2016-10" db="EMBL/GenBank/DDBJ databases">
        <authorList>
            <person name="Varghese N."/>
        </authorList>
    </citation>
    <scope>NUCLEOTIDE SEQUENCE [LARGE SCALE GENOMIC DNA]</scope>
    <source>
        <strain evidence="6">DSM 20406</strain>
    </source>
</reference>
<evidence type="ECO:0000259" key="4">
    <source>
        <dbReference type="PROSITE" id="PS50995"/>
    </source>
</evidence>
<evidence type="ECO:0000313" key="6">
    <source>
        <dbReference type="Proteomes" id="UP000183028"/>
    </source>
</evidence>
<dbReference type="Gene3D" id="1.10.10.10">
    <property type="entry name" value="Winged helix-like DNA-binding domain superfamily/Winged helix DNA-binding domain"/>
    <property type="match status" value="1"/>
</dbReference>
<dbReference type="SUPFAM" id="SSF46785">
    <property type="entry name" value="Winged helix' DNA-binding domain"/>
    <property type="match status" value="1"/>
</dbReference>
<dbReference type="Proteomes" id="UP000183028">
    <property type="component" value="Unassembled WGS sequence"/>
</dbReference>
<sequence>MKDERSECALYGNLRKLGHFLFIYTGNKTGQRRALIFLDEKKETSQRELQTKLDIQSSSLAEMLGKMENEGLVERRKDEDDARKVLIRLSEKGHQEAKRQKAQLDAIQLQLFATLTEEEKDELLHLLDKLNVYWDQLRHDPEFLNQLEGVKKK</sequence>
<dbReference type="EMBL" id="FNYK01000002">
    <property type="protein sequence ID" value="SEI40221.1"/>
    <property type="molecule type" value="Genomic_DNA"/>
</dbReference>
<evidence type="ECO:0000256" key="3">
    <source>
        <dbReference type="ARBA" id="ARBA00023163"/>
    </source>
</evidence>
<keyword evidence="2 5" id="KW-0238">DNA-binding</keyword>
<dbReference type="eggNOG" id="COG1846">
    <property type="taxonomic scope" value="Bacteria"/>
</dbReference>
<dbReference type="PANTHER" id="PTHR42756:SF1">
    <property type="entry name" value="TRANSCRIPTIONAL REPRESSOR OF EMRAB OPERON"/>
    <property type="match status" value="1"/>
</dbReference>
<keyword evidence="6" id="KW-1185">Reference proteome</keyword>
<evidence type="ECO:0000256" key="1">
    <source>
        <dbReference type="ARBA" id="ARBA00023015"/>
    </source>
</evidence>
<organism evidence="5 6">
    <name type="scientific">Sharpea azabuensis</name>
    <dbReference type="NCBI Taxonomy" id="322505"/>
    <lineage>
        <taxon>Bacteria</taxon>
        <taxon>Bacillati</taxon>
        <taxon>Bacillota</taxon>
        <taxon>Erysipelotrichia</taxon>
        <taxon>Erysipelotrichales</taxon>
        <taxon>Coprobacillaceae</taxon>
        <taxon>Sharpea</taxon>
    </lineage>
</organism>
<dbReference type="InterPro" id="IPR000835">
    <property type="entry name" value="HTH_MarR-typ"/>
</dbReference>
<dbReference type="STRING" id="322505.SAMN04487836_11033"/>
<proteinExistence type="predicted"/>
<dbReference type="InterPro" id="IPR036390">
    <property type="entry name" value="WH_DNA-bd_sf"/>
</dbReference>
<dbReference type="PANTHER" id="PTHR42756">
    <property type="entry name" value="TRANSCRIPTIONAL REGULATOR, MARR"/>
    <property type="match status" value="1"/>
</dbReference>